<name>A0A7X8THN1_9MICC</name>
<organism evidence="1 2">
    <name type="scientific">Nesterenkonia sedimenti</name>
    <dbReference type="NCBI Taxonomy" id="1463632"/>
    <lineage>
        <taxon>Bacteria</taxon>
        <taxon>Bacillati</taxon>
        <taxon>Actinomycetota</taxon>
        <taxon>Actinomycetes</taxon>
        <taxon>Micrococcales</taxon>
        <taxon>Micrococcaceae</taxon>
        <taxon>Nesterenkonia</taxon>
    </lineage>
</organism>
<evidence type="ECO:0000313" key="2">
    <source>
        <dbReference type="Proteomes" id="UP000523139"/>
    </source>
</evidence>
<sequence length="60" mass="6291">MLDAAFAGEFAAHDVLDLLEGTGIDQGWVLAVMDDSFIGDLADVVGVAQDVLHGFAVQFP</sequence>
<keyword evidence="2" id="KW-1185">Reference proteome</keyword>
<dbReference type="EMBL" id="JABAHY010000001">
    <property type="protein sequence ID" value="NLS08627.1"/>
    <property type="molecule type" value="Genomic_DNA"/>
</dbReference>
<dbReference type="Proteomes" id="UP000523139">
    <property type="component" value="Unassembled WGS sequence"/>
</dbReference>
<gene>
    <name evidence="1" type="ORF">HGQ17_01120</name>
</gene>
<comment type="caution">
    <text evidence="1">The sequence shown here is derived from an EMBL/GenBank/DDBJ whole genome shotgun (WGS) entry which is preliminary data.</text>
</comment>
<reference evidence="1 2" key="1">
    <citation type="submission" date="2020-04" db="EMBL/GenBank/DDBJ databases">
        <title>Nesterenkonia sp. nov., isolated from marine sediment.</title>
        <authorList>
            <person name="Zhang G."/>
        </authorList>
    </citation>
    <scope>NUCLEOTIDE SEQUENCE [LARGE SCALE GENOMIC DNA]</scope>
    <source>
        <strain evidence="1 2">MY13</strain>
    </source>
</reference>
<dbReference type="AlphaFoldDB" id="A0A7X8THN1"/>
<accession>A0A7X8THN1</accession>
<proteinExistence type="predicted"/>
<evidence type="ECO:0000313" key="1">
    <source>
        <dbReference type="EMBL" id="NLS08627.1"/>
    </source>
</evidence>
<protein>
    <submittedName>
        <fullName evidence="1">Uncharacterized protein</fullName>
    </submittedName>
</protein>